<name>A0A9X4FKK2_9VIBR</name>
<keyword evidence="1" id="KW-1133">Transmembrane helix</keyword>
<evidence type="ECO:0000313" key="3">
    <source>
        <dbReference type="Proteomes" id="UP001140973"/>
    </source>
</evidence>
<gene>
    <name evidence="2" type="ORF">L9W73_17890</name>
</gene>
<feature type="transmembrane region" description="Helical" evidence="1">
    <location>
        <begin position="16"/>
        <end position="39"/>
    </location>
</feature>
<evidence type="ECO:0000313" key="2">
    <source>
        <dbReference type="EMBL" id="MDE1359144.1"/>
    </source>
</evidence>
<dbReference type="AlphaFoldDB" id="A0A9X4FKK2"/>
<comment type="caution">
    <text evidence="2">The sequence shown here is derived from an EMBL/GenBank/DDBJ whole genome shotgun (WGS) entry which is preliminary data.</text>
</comment>
<proteinExistence type="predicted"/>
<dbReference type="EMBL" id="JAKNAP010000149">
    <property type="protein sequence ID" value="MDE1359144.1"/>
    <property type="molecule type" value="Genomic_DNA"/>
</dbReference>
<protein>
    <submittedName>
        <fullName evidence="2">DUF3265 domain-containing protein</fullName>
    </submittedName>
</protein>
<keyword evidence="1" id="KW-0812">Transmembrane</keyword>
<organism evidence="2 3">
    <name type="scientific">Vibrio aestuarianus</name>
    <dbReference type="NCBI Taxonomy" id="28171"/>
    <lineage>
        <taxon>Bacteria</taxon>
        <taxon>Pseudomonadati</taxon>
        <taxon>Pseudomonadota</taxon>
        <taxon>Gammaproteobacteria</taxon>
        <taxon>Vibrionales</taxon>
        <taxon>Vibrionaceae</taxon>
        <taxon>Vibrio</taxon>
    </lineage>
</organism>
<evidence type="ECO:0000256" key="1">
    <source>
        <dbReference type="SAM" id="Phobius"/>
    </source>
</evidence>
<accession>A0A9X4FKK2</accession>
<sequence>MHERHITNNLRVIPHAWHFGFGFSLVFTASKLSAVVAWLTP</sequence>
<dbReference type="Proteomes" id="UP001140973">
    <property type="component" value="Unassembled WGS sequence"/>
</dbReference>
<reference evidence="2" key="1">
    <citation type="submission" date="2022-02" db="EMBL/GenBank/DDBJ databases">
        <title>Emergence and expansion in Europe of a Vibrio aestuarianus clonal complex pathogenic for oysters.</title>
        <authorList>
            <person name="Mesnil A."/>
            <person name="Travers M.-A."/>
        </authorList>
    </citation>
    <scope>NUCLEOTIDE SEQUENCE</scope>
    <source>
        <strain evidence="2">151-ITT-15-cp-1</strain>
    </source>
</reference>
<keyword evidence="1" id="KW-0472">Membrane</keyword>